<accession>A0ABQ0NWI2</accession>
<evidence type="ECO:0000256" key="7">
    <source>
        <dbReference type="HAMAP-Rule" id="MF_02065"/>
    </source>
</evidence>
<reference evidence="8" key="1">
    <citation type="submission" date="2013-04" db="EMBL/GenBank/DDBJ databases">
        <title>The genome sequencing project of 58 acetic acid bacteria.</title>
        <authorList>
            <person name="Okamoto-Kainuma A."/>
            <person name="Ishikawa M."/>
            <person name="Umino S."/>
            <person name="Koizumi Y."/>
            <person name="Shiwa Y."/>
            <person name="Yoshikawa H."/>
            <person name="Matsutani M."/>
            <person name="Matsushita K."/>
        </authorList>
    </citation>
    <scope>NUCLEOTIDE SEQUENCE</scope>
    <source>
        <strain evidence="8">DSM 15669</strain>
    </source>
</reference>
<dbReference type="Gene3D" id="3.30.160.60">
    <property type="entry name" value="Classic Zinc Finger"/>
    <property type="match status" value="1"/>
</dbReference>
<evidence type="ECO:0000313" key="9">
    <source>
        <dbReference type="Proteomes" id="UP001062901"/>
    </source>
</evidence>
<sequence length="311" mass="34862">MACIIAGYAHYTDPGPLSEERMVVIPQGGMHKVAQTLQEQHLLSPGWSSLVFFRTAALVTSRHGGLHAAEFDFPARVSISHILDILRHGRPVTHSVTIPEGITALRIYDILQKAAALQGELPEITEGSVYPQTFFYRWGTERRSLLAKMQELMHRYEIQVWEHRDRDALQGVVETPEQLLVLASLVERETALPAERPQVARVFLNRLKKNMRLQTDPTVIYAVSEGKGSLGRPLSHADLEYNSPYNTYENTGLPPGPICSPSHQSMEAVAHPASGDALYFMATGRGGHSFSQTLAEHTQHVRDYRKQRRKP</sequence>
<comment type="similarity">
    <text evidence="7">Belongs to the transglycosylase MltG family.</text>
</comment>
<organism evidence="8 9">
    <name type="scientific">Saccharibacter floricola DSM 15669</name>
    <dbReference type="NCBI Taxonomy" id="1123227"/>
    <lineage>
        <taxon>Bacteria</taxon>
        <taxon>Pseudomonadati</taxon>
        <taxon>Pseudomonadota</taxon>
        <taxon>Alphaproteobacteria</taxon>
        <taxon>Acetobacterales</taxon>
        <taxon>Acetobacteraceae</taxon>
        <taxon>Saccharibacter</taxon>
    </lineage>
</organism>
<evidence type="ECO:0000256" key="1">
    <source>
        <dbReference type="ARBA" id="ARBA00022475"/>
    </source>
</evidence>
<keyword evidence="6 7" id="KW-0961">Cell wall biogenesis/degradation</keyword>
<dbReference type="Proteomes" id="UP001062901">
    <property type="component" value="Unassembled WGS sequence"/>
</dbReference>
<evidence type="ECO:0000256" key="5">
    <source>
        <dbReference type="ARBA" id="ARBA00023239"/>
    </source>
</evidence>
<dbReference type="InterPro" id="IPR003770">
    <property type="entry name" value="MLTG-like"/>
</dbReference>
<evidence type="ECO:0000313" key="8">
    <source>
        <dbReference type="EMBL" id="GBQ04881.1"/>
    </source>
</evidence>
<dbReference type="GO" id="GO:0016829">
    <property type="term" value="F:lyase activity"/>
    <property type="evidence" value="ECO:0007669"/>
    <property type="project" value="UniProtKB-KW"/>
</dbReference>
<comment type="catalytic activity">
    <reaction evidence="7">
        <text>a peptidoglycan chain = a peptidoglycan chain with N-acetyl-1,6-anhydromuramyl-[peptide] at the reducing end + a peptidoglycan chain with N-acetylglucosamine at the non-reducing end.</text>
        <dbReference type="EC" id="4.2.2.29"/>
    </reaction>
</comment>
<protein>
    <recommendedName>
        <fullName evidence="7">Endolytic murein transglycosylase</fullName>
        <ecNumber evidence="7">4.2.2.29</ecNumber>
    </recommendedName>
    <alternativeName>
        <fullName evidence="7">Peptidoglycan lytic transglycosylase</fullName>
    </alternativeName>
    <alternativeName>
        <fullName evidence="7">Peptidoglycan polymerization terminase</fullName>
    </alternativeName>
</protein>
<evidence type="ECO:0000256" key="6">
    <source>
        <dbReference type="ARBA" id="ARBA00023316"/>
    </source>
</evidence>
<proteinExistence type="inferred from homology"/>
<dbReference type="HAMAP" id="MF_02065">
    <property type="entry name" value="MltG"/>
    <property type="match status" value="1"/>
</dbReference>
<dbReference type="Pfam" id="PF02618">
    <property type="entry name" value="YceG"/>
    <property type="match status" value="1"/>
</dbReference>
<evidence type="ECO:0000256" key="2">
    <source>
        <dbReference type="ARBA" id="ARBA00022692"/>
    </source>
</evidence>
<evidence type="ECO:0000256" key="4">
    <source>
        <dbReference type="ARBA" id="ARBA00023136"/>
    </source>
</evidence>
<keyword evidence="2 7" id="KW-0812">Transmembrane</keyword>
<gene>
    <name evidence="7" type="primary">mltG</name>
    <name evidence="8" type="ORF">AA15669_0196</name>
</gene>
<comment type="caution">
    <text evidence="8">The sequence shown here is derived from an EMBL/GenBank/DDBJ whole genome shotgun (WGS) entry which is preliminary data.</text>
</comment>
<keyword evidence="4 7" id="KW-0472">Membrane</keyword>
<evidence type="ECO:0000256" key="3">
    <source>
        <dbReference type="ARBA" id="ARBA00022989"/>
    </source>
</evidence>
<dbReference type="EMBL" id="BAQD01000001">
    <property type="protein sequence ID" value="GBQ04881.1"/>
    <property type="molecule type" value="Genomic_DNA"/>
</dbReference>
<dbReference type="PANTHER" id="PTHR30518">
    <property type="entry name" value="ENDOLYTIC MUREIN TRANSGLYCOSYLASE"/>
    <property type="match status" value="1"/>
</dbReference>
<name>A0ABQ0NWI2_9PROT</name>
<dbReference type="EC" id="4.2.2.29" evidence="7"/>
<dbReference type="CDD" id="cd08010">
    <property type="entry name" value="MltG_like"/>
    <property type="match status" value="1"/>
</dbReference>
<dbReference type="PANTHER" id="PTHR30518:SF2">
    <property type="entry name" value="ENDOLYTIC MUREIN TRANSGLYCOSYLASE"/>
    <property type="match status" value="1"/>
</dbReference>
<feature type="site" description="Important for catalytic activity" evidence="7">
    <location>
        <position position="189"/>
    </location>
</feature>
<keyword evidence="7" id="KW-0997">Cell inner membrane</keyword>
<comment type="function">
    <text evidence="7">Functions as a peptidoglycan terminase that cleaves nascent peptidoglycan strands endolytically to terminate their elongation.</text>
</comment>
<dbReference type="NCBIfam" id="TIGR00247">
    <property type="entry name" value="endolytic transglycosylase MltG"/>
    <property type="match status" value="1"/>
</dbReference>
<keyword evidence="5 7" id="KW-0456">Lyase</keyword>
<keyword evidence="3 7" id="KW-1133">Transmembrane helix</keyword>
<keyword evidence="9" id="KW-1185">Reference proteome</keyword>
<keyword evidence="1 7" id="KW-1003">Cell membrane</keyword>